<keyword evidence="13" id="KW-1185">Reference proteome</keyword>
<dbReference type="CDD" id="cd00637">
    <property type="entry name" value="7tm_classA_rhodopsin-like"/>
    <property type="match status" value="1"/>
</dbReference>
<feature type="transmembrane region" description="Helical" evidence="10">
    <location>
        <begin position="105"/>
        <end position="127"/>
    </location>
</feature>
<feature type="transmembrane region" description="Helical" evidence="10">
    <location>
        <begin position="154"/>
        <end position="178"/>
    </location>
</feature>
<dbReference type="PANTHER" id="PTHR24249">
    <property type="entry name" value="HISTAMINE RECEPTOR-RELATED G-PROTEIN COUPLED RECEPTOR"/>
    <property type="match status" value="1"/>
</dbReference>
<feature type="domain" description="G-protein coupled receptors family 1 profile" evidence="11">
    <location>
        <begin position="1"/>
        <end position="217"/>
    </location>
</feature>
<dbReference type="InterPro" id="IPR017452">
    <property type="entry name" value="GPCR_Rhodpsn_7TM"/>
</dbReference>
<dbReference type="Proteomes" id="UP000001593">
    <property type="component" value="Unassembled WGS sequence"/>
</dbReference>
<evidence type="ECO:0000256" key="4">
    <source>
        <dbReference type="ARBA" id="ARBA00022989"/>
    </source>
</evidence>
<dbReference type="GO" id="GO:0004930">
    <property type="term" value="F:G protein-coupled receptor activity"/>
    <property type="evidence" value="ECO:0000318"/>
    <property type="project" value="GO_Central"/>
</dbReference>
<dbReference type="PROSITE" id="PS50262">
    <property type="entry name" value="G_PROTEIN_RECEP_F1_2"/>
    <property type="match status" value="1"/>
</dbReference>
<evidence type="ECO:0000256" key="3">
    <source>
        <dbReference type="ARBA" id="ARBA00022692"/>
    </source>
</evidence>
<dbReference type="OrthoDB" id="5970330at2759"/>
<dbReference type="PANTHER" id="PTHR24249:SF420">
    <property type="entry name" value="G-PROTEIN COUPLED RECEPTORS FAMILY 1 PROFILE DOMAIN-CONTAINING PROTEIN"/>
    <property type="match status" value="1"/>
</dbReference>
<dbReference type="Gene3D" id="1.20.1070.10">
    <property type="entry name" value="Rhodopsin 7-helix transmembrane proteins"/>
    <property type="match status" value="1"/>
</dbReference>
<keyword evidence="7 9" id="KW-0675">Receptor</keyword>
<accession>A7SSL7</accession>
<keyword evidence="5 9" id="KW-0297">G-protein coupled receptor</keyword>
<dbReference type="PROSITE" id="PS00237">
    <property type="entry name" value="G_PROTEIN_RECEP_F1_1"/>
    <property type="match status" value="1"/>
</dbReference>
<dbReference type="Pfam" id="PF00001">
    <property type="entry name" value="7tm_1"/>
    <property type="match status" value="2"/>
</dbReference>
<dbReference type="SUPFAM" id="SSF81321">
    <property type="entry name" value="Family A G protein-coupled receptor-like"/>
    <property type="match status" value="1"/>
</dbReference>
<keyword evidence="3 9" id="KW-0812">Transmembrane</keyword>
<keyword evidence="6 10" id="KW-0472">Membrane</keyword>
<dbReference type="HOGENOM" id="CLU_009579_11_5_1"/>
<evidence type="ECO:0000256" key="1">
    <source>
        <dbReference type="ARBA" id="ARBA00004651"/>
    </source>
</evidence>
<evidence type="ECO:0000313" key="13">
    <source>
        <dbReference type="Proteomes" id="UP000001593"/>
    </source>
</evidence>
<sequence length="243" mass="27478">MADFFTGLLVIPVLNIRLVVNIREISHPFSVFSEFIVIQVMAATTFSICAVSLDRFTAIVFSMSYERIVTTRRCLRVILAVWASSLIPALPRIPSQTSLSLRGVLLGALLIIIVFPFSVIAFCYMSIFRAARRHRRQINTNTVSPQPPRQVDKAAVTVAMVILIFLSSWIPILCFSVYELVHTSRVSVCKDLRFRLRFFAFSGLLALGSSVCNPVVYTLRYRRLRKVLKSLLCGWREANRSGN</sequence>
<dbReference type="eggNOG" id="KOG3656">
    <property type="taxonomic scope" value="Eukaryota"/>
</dbReference>
<dbReference type="KEGG" id="nve:5504505"/>
<feature type="transmembrane region" description="Helical" evidence="10">
    <location>
        <begin position="74"/>
        <end position="93"/>
    </location>
</feature>
<evidence type="ECO:0000256" key="10">
    <source>
        <dbReference type="SAM" id="Phobius"/>
    </source>
</evidence>
<name>A7SSL7_NEMVE</name>
<evidence type="ECO:0000256" key="2">
    <source>
        <dbReference type="ARBA" id="ARBA00022475"/>
    </source>
</evidence>
<evidence type="ECO:0000256" key="7">
    <source>
        <dbReference type="ARBA" id="ARBA00023170"/>
    </source>
</evidence>
<feature type="transmembrane region" description="Helical" evidence="10">
    <location>
        <begin position="198"/>
        <end position="219"/>
    </location>
</feature>
<evidence type="ECO:0000313" key="12">
    <source>
        <dbReference type="EMBL" id="EDO33298.1"/>
    </source>
</evidence>
<feature type="transmembrane region" description="Helical" evidence="10">
    <location>
        <begin position="31"/>
        <end position="53"/>
    </location>
</feature>
<dbReference type="EMBL" id="DS469779">
    <property type="protein sequence ID" value="EDO33298.1"/>
    <property type="molecule type" value="Genomic_DNA"/>
</dbReference>
<dbReference type="GO" id="GO:0005886">
    <property type="term" value="C:plasma membrane"/>
    <property type="evidence" value="ECO:0000318"/>
    <property type="project" value="GO_Central"/>
</dbReference>
<comment type="subcellular location">
    <subcellularLocation>
        <location evidence="1">Cell membrane</location>
        <topology evidence="1">Multi-pass membrane protein</topology>
    </subcellularLocation>
</comment>
<evidence type="ECO:0000256" key="8">
    <source>
        <dbReference type="ARBA" id="ARBA00023224"/>
    </source>
</evidence>
<protein>
    <recommendedName>
        <fullName evidence="11">G-protein coupled receptors family 1 profile domain-containing protein</fullName>
    </recommendedName>
</protein>
<comment type="similarity">
    <text evidence="9">Belongs to the G-protein coupled receptor 1 family.</text>
</comment>
<dbReference type="PhylomeDB" id="A7SSL7"/>
<proteinExistence type="inferred from homology"/>
<keyword evidence="4 10" id="KW-1133">Transmembrane helix</keyword>
<organism evidence="12 13">
    <name type="scientific">Nematostella vectensis</name>
    <name type="common">Starlet sea anemone</name>
    <dbReference type="NCBI Taxonomy" id="45351"/>
    <lineage>
        <taxon>Eukaryota</taxon>
        <taxon>Metazoa</taxon>
        <taxon>Cnidaria</taxon>
        <taxon>Anthozoa</taxon>
        <taxon>Hexacorallia</taxon>
        <taxon>Actiniaria</taxon>
        <taxon>Edwardsiidae</taxon>
        <taxon>Nematostella</taxon>
    </lineage>
</organism>
<gene>
    <name evidence="12" type="ORF">NEMVEDRAFT_v1g216828</name>
</gene>
<dbReference type="GO" id="GO:0007186">
    <property type="term" value="P:G protein-coupled receptor signaling pathway"/>
    <property type="evidence" value="ECO:0000318"/>
    <property type="project" value="GO_Central"/>
</dbReference>
<reference evidence="12 13" key="1">
    <citation type="journal article" date="2007" name="Science">
        <title>Sea anemone genome reveals ancestral eumetazoan gene repertoire and genomic organization.</title>
        <authorList>
            <person name="Putnam N.H."/>
            <person name="Srivastava M."/>
            <person name="Hellsten U."/>
            <person name="Dirks B."/>
            <person name="Chapman J."/>
            <person name="Salamov A."/>
            <person name="Terry A."/>
            <person name="Shapiro H."/>
            <person name="Lindquist E."/>
            <person name="Kapitonov V.V."/>
            <person name="Jurka J."/>
            <person name="Genikhovich G."/>
            <person name="Grigoriev I.V."/>
            <person name="Lucas S.M."/>
            <person name="Steele R.E."/>
            <person name="Finnerty J.R."/>
            <person name="Technau U."/>
            <person name="Martindale M.Q."/>
            <person name="Rokhsar D.S."/>
        </authorList>
    </citation>
    <scope>NUCLEOTIDE SEQUENCE [LARGE SCALE GENOMIC DNA]</scope>
    <source>
        <strain evidence="13">CH2 X CH6</strain>
    </source>
</reference>
<dbReference type="PRINTS" id="PR00237">
    <property type="entry name" value="GPCRRHODOPSN"/>
</dbReference>
<dbReference type="InterPro" id="IPR050569">
    <property type="entry name" value="TAAR"/>
</dbReference>
<dbReference type="AlphaFoldDB" id="A7SSL7"/>
<evidence type="ECO:0000256" key="5">
    <source>
        <dbReference type="ARBA" id="ARBA00023040"/>
    </source>
</evidence>
<evidence type="ECO:0000259" key="11">
    <source>
        <dbReference type="PROSITE" id="PS50262"/>
    </source>
</evidence>
<keyword evidence="8 9" id="KW-0807">Transducer</keyword>
<keyword evidence="2" id="KW-1003">Cell membrane</keyword>
<dbReference type="OMA" id="ATTFSIC"/>
<dbReference type="InParanoid" id="A7SSL7"/>
<dbReference type="InterPro" id="IPR000276">
    <property type="entry name" value="GPCR_Rhodpsn"/>
</dbReference>
<evidence type="ECO:0000256" key="6">
    <source>
        <dbReference type="ARBA" id="ARBA00023136"/>
    </source>
</evidence>
<evidence type="ECO:0000256" key="9">
    <source>
        <dbReference type="RuleBase" id="RU000688"/>
    </source>
</evidence>